<reference evidence="1" key="1">
    <citation type="submission" date="2019-11" db="UniProtKB">
        <authorList>
            <consortium name="WormBaseParasite"/>
        </authorList>
    </citation>
    <scope>IDENTIFICATION</scope>
</reference>
<sequence length="65" mass="7475">METTCTTDKALVTYRKPEHYFRHSSSESNALTAPLTFYYLSHVSICGWLQVFLPGHSNAQRRRIG</sequence>
<organism evidence="1">
    <name type="scientific">Mesocestoides corti</name>
    <name type="common">Flatworm</name>
    <dbReference type="NCBI Taxonomy" id="53468"/>
    <lineage>
        <taxon>Eukaryota</taxon>
        <taxon>Metazoa</taxon>
        <taxon>Spiralia</taxon>
        <taxon>Lophotrochozoa</taxon>
        <taxon>Platyhelminthes</taxon>
        <taxon>Cestoda</taxon>
        <taxon>Eucestoda</taxon>
        <taxon>Cyclophyllidea</taxon>
        <taxon>Mesocestoididae</taxon>
        <taxon>Mesocestoides</taxon>
    </lineage>
</organism>
<proteinExistence type="predicted"/>
<dbReference type="WBParaSite" id="MCU_008092-RA">
    <property type="protein sequence ID" value="MCU_008092-RA"/>
    <property type="gene ID" value="MCU_008092"/>
</dbReference>
<accession>A0A5K3FGZ2</accession>
<dbReference type="AlphaFoldDB" id="A0A5K3FGZ2"/>
<name>A0A5K3FGZ2_MESCO</name>
<protein>
    <submittedName>
        <fullName evidence="1">Ovule protein</fullName>
    </submittedName>
</protein>
<evidence type="ECO:0000313" key="1">
    <source>
        <dbReference type="WBParaSite" id="MCU_008092-RA"/>
    </source>
</evidence>